<reference evidence="1 2" key="1">
    <citation type="submission" date="2019-05" db="EMBL/GenBank/DDBJ databases">
        <authorList>
            <person name="Pope W.H."/>
            <person name="Garlena R.A."/>
            <person name="Russell D.A."/>
            <person name="Jacobs-Sera D."/>
            <person name="Hatfull G.F."/>
        </authorList>
    </citation>
    <scope>NUCLEOTIDE SEQUENCE [LARGE SCALE GENOMIC DNA]</scope>
</reference>
<accession>A0A4Y6EIX9</accession>
<name>A0A4Y6EIX9_9CAUD</name>
<gene>
    <name evidence="1" type="primary">187</name>
    <name evidence="1" type="ORF">SEA_PUPPER_187</name>
</gene>
<evidence type="ECO:0000313" key="1">
    <source>
        <dbReference type="EMBL" id="QDF18673.1"/>
    </source>
</evidence>
<dbReference type="RefSeq" id="YP_010058975.1">
    <property type="nucleotide sequence ID" value="NC_054723.1"/>
</dbReference>
<evidence type="ECO:0000313" key="2">
    <source>
        <dbReference type="Proteomes" id="UP000318375"/>
    </source>
</evidence>
<keyword evidence="2" id="KW-1185">Reference proteome</keyword>
<dbReference type="GeneID" id="64766206"/>
<protein>
    <submittedName>
        <fullName evidence="1">Uncharacterized protein</fullName>
    </submittedName>
</protein>
<proteinExistence type="predicted"/>
<dbReference type="EMBL" id="MK977695">
    <property type="protein sequence ID" value="QDF18673.1"/>
    <property type="molecule type" value="Genomic_DNA"/>
</dbReference>
<organism evidence="1 2">
    <name type="scientific">Gordonia phage Pupper</name>
    <dbReference type="NCBI Taxonomy" id="2571249"/>
    <lineage>
        <taxon>Viruses</taxon>
        <taxon>Duplodnaviria</taxon>
        <taxon>Heunggongvirae</taxon>
        <taxon>Uroviricota</taxon>
        <taxon>Caudoviricetes</taxon>
        <taxon>Puppervirus</taxon>
        <taxon>Puppervirus Pupper</taxon>
    </lineage>
</organism>
<sequence length="62" mass="6758">MSAFVGHSPAFIDGYDAGNAHFRAHPDSAPLPELLLFRGQDFHDGFMTAWDEANAIARKQAA</sequence>
<dbReference type="Proteomes" id="UP000318375">
    <property type="component" value="Segment"/>
</dbReference>
<dbReference type="KEGG" id="vg:64766206"/>